<sequence length="266" mass="30028">MLYCYQSGFRKSHSTDTCLINLMDYLHTNISEGKYVGMILLDLQKAFDTVDHVILCNKLKNIGVGCVGWFESYITNRLQVVNLDGINSKPGIVQCGVPQGSILGPLLFLIYVNDMPMSVKCKLLLYADDSALLVAGKDPKLIAEKLSNDLKSCHDWLVDNKLSLHLGKTECILFSTKRKIKLENDFKVFHNSTPIKQVKNVSYLGLTLDDTLSGESIITNIIKKASSRLKFLYRYKSILKEKVRKYYAQHSFNVILTIVVLRGIQA</sequence>
<evidence type="ECO:0000259" key="1">
    <source>
        <dbReference type="PROSITE" id="PS50878"/>
    </source>
</evidence>
<dbReference type="GO" id="GO:0071897">
    <property type="term" value="P:DNA biosynthetic process"/>
    <property type="evidence" value="ECO:0007669"/>
    <property type="project" value="UniProtKB-ARBA"/>
</dbReference>
<proteinExistence type="predicted"/>
<accession>A0AAV2RY08</accession>
<dbReference type="PROSITE" id="PS50878">
    <property type="entry name" value="RT_POL"/>
    <property type="match status" value="1"/>
</dbReference>
<feature type="domain" description="Reverse transcriptase" evidence="1">
    <location>
        <begin position="1"/>
        <end position="208"/>
    </location>
</feature>
<gene>
    <name evidence="2" type="ORF">MNOR_LOCUS29486</name>
</gene>
<dbReference type="EMBL" id="CAXKWB010034221">
    <property type="protein sequence ID" value="CAL4144275.1"/>
    <property type="molecule type" value="Genomic_DNA"/>
</dbReference>
<dbReference type="Proteomes" id="UP001497623">
    <property type="component" value="Unassembled WGS sequence"/>
</dbReference>
<dbReference type="AlphaFoldDB" id="A0AAV2RY08"/>
<protein>
    <recommendedName>
        <fullName evidence="1">Reverse transcriptase domain-containing protein</fullName>
    </recommendedName>
</protein>
<comment type="caution">
    <text evidence="2">The sequence shown here is derived from an EMBL/GenBank/DDBJ whole genome shotgun (WGS) entry which is preliminary data.</text>
</comment>
<dbReference type="InterPro" id="IPR000477">
    <property type="entry name" value="RT_dom"/>
</dbReference>
<dbReference type="CDD" id="cd01650">
    <property type="entry name" value="RT_nLTR_like"/>
    <property type="match status" value="1"/>
</dbReference>
<dbReference type="SUPFAM" id="SSF56672">
    <property type="entry name" value="DNA/RNA polymerases"/>
    <property type="match status" value="1"/>
</dbReference>
<organism evidence="2 3">
    <name type="scientific">Meganyctiphanes norvegica</name>
    <name type="common">Northern krill</name>
    <name type="synonym">Thysanopoda norvegica</name>
    <dbReference type="NCBI Taxonomy" id="48144"/>
    <lineage>
        <taxon>Eukaryota</taxon>
        <taxon>Metazoa</taxon>
        <taxon>Ecdysozoa</taxon>
        <taxon>Arthropoda</taxon>
        <taxon>Crustacea</taxon>
        <taxon>Multicrustacea</taxon>
        <taxon>Malacostraca</taxon>
        <taxon>Eumalacostraca</taxon>
        <taxon>Eucarida</taxon>
        <taxon>Euphausiacea</taxon>
        <taxon>Euphausiidae</taxon>
        <taxon>Meganyctiphanes</taxon>
    </lineage>
</organism>
<reference evidence="2 3" key="1">
    <citation type="submission" date="2024-05" db="EMBL/GenBank/DDBJ databases">
        <authorList>
            <person name="Wallberg A."/>
        </authorList>
    </citation>
    <scope>NUCLEOTIDE SEQUENCE [LARGE SCALE GENOMIC DNA]</scope>
</reference>
<dbReference type="PANTHER" id="PTHR33332">
    <property type="entry name" value="REVERSE TRANSCRIPTASE DOMAIN-CONTAINING PROTEIN"/>
    <property type="match status" value="1"/>
</dbReference>
<name>A0AAV2RY08_MEGNR</name>
<evidence type="ECO:0000313" key="2">
    <source>
        <dbReference type="EMBL" id="CAL4144275.1"/>
    </source>
</evidence>
<keyword evidence="3" id="KW-1185">Reference proteome</keyword>
<dbReference type="Pfam" id="PF00078">
    <property type="entry name" value="RVT_1"/>
    <property type="match status" value="1"/>
</dbReference>
<dbReference type="InterPro" id="IPR043502">
    <property type="entry name" value="DNA/RNA_pol_sf"/>
</dbReference>
<evidence type="ECO:0000313" key="3">
    <source>
        <dbReference type="Proteomes" id="UP001497623"/>
    </source>
</evidence>